<dbReference type="InterPro" id="IPR001680">
    <property type="entry name" value="WD40_rpt"/>
</dbReference>
<dbReference type="AlphaFoldDB" id="A0AAW1UDL2"/>
<dbReference type="PROSITE" id="PS50294">
    <property type="entry name" value="WD_REPEATS_REGION"/>
    <property type="match status" value="1"/>
</dbReference>
<proteinExistence type="inferred from homology"/>
<dbReference type="PANTHER" id="PTHR19878">
    <property type="entry name" value="AUTOPHAGY PROTEIN 16-LIKE"/>
    <property type="match status" value="1"/>
</dbReference>
<evidence type="ECO:0000256" key="3">
    <source>
        <dbReference type="SAM" id="Coils"/>
    </source>
</evidence>
<comment type="caution">
    <text evidence="5">The sequence shown here is derived from an EMBL/GenBank/DDBJ whole genome shotgun (WGS) entry which is preliminary data.</text>
</comment>
<dbReference type="GO" id="GO:0043495">
    <property type="term" value="F:protein-membrane adaptor activity"/>
    <property type="evidence" value="ECO:0007669"/>
    <property type="project" value="TreeGrafter"/>
</dbReference>
<dbReference type="GO" id="GO:0034274">
    <property type="term" value="C:Atg12-Atg5-Atg16 complex"/>
    <property type="evidence" value="ECO:0007669"/>
    <property type="project" value="TreeGrafter"/>
</dbReference>
<organism evidence="5 6">
    <name type="scientific">Henosepilachna vigintioctopunctata</name>
    <dbReference type="NCBI Taxonomy" id="420089"/>
    <lineage>
        <taxon>Eukaryota</taxon>
        <taxon>Metazoa</taxon>
        <taxon>Ecdysozoa</taxon>
        <taxon>Arthropoda</taxon>
        <taxon>Hexapoda</taxon>
        <taxon>Insecta</taxon>
        <taxon>Pterygota</taxon>
        <taxon>Neoptera</taxon>
        <taxon>Endopterygota</taxon>
        <taxon>Coleoptera</taxon>
        <taxon>Polyphaga</taxon>
        <taxon>Cucujiformia</taxon>
        <taxon>Coccinelloidea</taxon>
        <taxon>Coccinellidae</taxon>
        <taxon>Epilachninae</taxon>
        <taxon>Epilachnini</taxon>
        <taxon>Henosepilachna</taxon>
    </lineage>
</organism>
<keyword evidence="6" id="KW-1185">Reference proteome</keyword>
<dbReference type="GO" id="GO:0034045">
    <property type="term" value="C:phagophore assembly site membrane"/>
    <property type="evidence" value="ECO:0007669"/>
    <property type="project" value="TreeGrafter"/>
</dbReference>
<protein>
    <recommendedName>
        <fullName evidence="4">Autophagy-related protein 16 domain-containing protein</fullName>
    </recommendedName>
</protein>
<feature type="repeat" description="WD" evidence="2">
    <location>
        <begin position="153"/>
        <end position="194"/>
    </location>
</feature>
<keyword evidence="3" id="KW-0175">Coiled coil</keyword>
<dbReference type="InterPro" id="IPR013923">
    <property type="entry name" value="Autophagy-rel_prot_16_dom"/>
</dbReference>
<dbReference type="GO" id="GO:0000421">
    <property type="term" value="C:autophagosome membrane"/>
    <property type="evidence" value="ECO:0007669"/>
    <property type="project" value="TreeGrafter"/>
</dbReference>
<dbReference type="SMART" id="SM00320">
    <property type="entry name" value="WD40"/>
    <property type="match status" value="2"/>
</dbReference>
<dbReference type="Pfam" id="PF08614">
    <property type="entry name" value="ATG16"/>
    <property type="match status" value="1"/>
</dbReference>
<feature type="repeat" description="WD" evidence="2">
    <location>
        <begin position="197"/>
        <end position="238"/>
    </location>
</feature>
<dbReference type="InterPro" id="IPR015943">
    <property type="entry name" value="WD40/YVTN_repeat-like_dom_sf"/>
</dbReference>
<dbReference type="PANTHER" id="PTHR19878:SF8">
    <property type="entry name" value="AUTOPHAGY-RELATED 16, ISOFORM F"/>
    <property type="match status" value="1"/>
</dbReference>
<dbReference type="CDD" id="cd22887">
    <property type="entry name" value="Atg16_CCD"/>
    <property type="match status" value="1"/>
</dbReference>
<evidence type="ECO:0000313" key="5">
    <source>
        <dbReference type="EMBL" id="KAK9878811.1"/>
    </source>
</evidence>
<comment type="similarity">
    <text evidence="1">Belongs to the WD repeat ATG16 family.</text>
</comment>
<reference evidence="5 6" key="1">
    <citation type="submission" date="2023-03" db="EMBL/GenBank/DDBJ databases">
        <title>Genome insight into feeding habits of ladybird beetles.</title>
        <authorList>
            <person name="Li H.-S."/>
            <person name="Huang Y.-H."/>
            <person name="Pang H."/>
        </authorList>
    </citation>
    <scope>NUCLEOTIDE SEQUENCE [LARGE SCALE GENOMIC DNA]</scope>
    <source>
        <strain evidence="5">SYSU_2023b</strain>
        <tissue evidence="5">Whole body</tissue>
    </source>
</reference>
<dbReference type="SUPFAM" id="SSF50978">
    <property type="entry name" value="WD40 repeat-like"/>
    <property type="match status" value="1"/>
</dbReference>
<keyword evidence="2" id="KW-0853">WD repeat</keyword>
<dbReference type="Gene3D" id="2.130.10.10">
    <property type="entry name" value="YVTN repeat-like/Quinoprotein amine dehydrogenase"/>
    <property type="match status" value="1"/>
</dbReference>
<dbReference type="EMBL" id="JARQZJ010000061">
    <property type="protein sequence ID" value="KAK9878811.1"/>
    <property type="molecule type" value="Genomic_DNA"/>
</dbReference>
<sequence length="282" mass="31779">MIQVKDKSISDMLIERTSLKAEVGMYEKALKELQYLIDTLRDEHQALQLAFSSLEDKLRSAQDENRQLVERLIKYKSKDVDRLNEENDNFLNDGSKKFVLSTFALFKRKKYYKVQKEIEDACREPRGSVEDIPEAYNIPMLETSLPTRCVAKLDAHDGEVNAVKWSPADGMVATAGADRKVKLWDASKGLVVSKGMLVGSNAGVMSLDFDSTGTLILAASNDFASRVWTMADQRLRTPGILLPALMECLKGEHVYLITATRFGVVHKSDCKMEYYMVLGYSD</sequence>
<name>A0AAW1UDL2_9CUCU</name>
<accession>A0AAW1UDL2</accession>
<dbReference type="Pfam" id="PF00400">
    <property type="entry name" value="WD40"/>
    <property type="match status" value="2"/>
</dbReference>
<dbReference type="PROSITE" id="PS50082">
    <property type="entry name" value="WD_REPEATS_2"/>
    <property type="match status" value="2"/>
</dbReference>
<evidence type="ECO:0000259" key="4">
    <source>
        <dbReference type="Pfam" id="PF08614"/>
    </source>
</evidence>
<gene>
    <name evidence="5" type="ORF">WA026_003649</name>
</gene>
<feature type="domain" description="Autophagy-related protein 16" evidence="4">
    <location>
        <begin position="5"/>
        <end position="84"/>
    </location>
</feature>
<dbReference type="Proteomes" id="UP001431783">
    <property type="component" value="Unassembled WGS sequence"/>
</dbReference>
<dbReference type="Gene3D" id="1.20.5.170">
    <property type="match status" value="1"/>
</dbReference>
<dbReference type="GO" id="GO:0000045">
    <property type="term" value="P:autophagosome assembly"/>
    <property type="evidence" value="ECO:0007669"/>
    <property type="project" value="InterPro"/>
</dbReference>
<evidence type="ECO:0000256" key="2">
    <source>
        <dbReference type="PROSITE-ProRule" id="PRU00221"/>
    </source>
</evidence>
<dbReference type="InterPro" id="IPR036322">
    <property type="entry name" value="WD40_repeat_dom_sf"/>
</dbReference>
<evidence type="ECO:0000313" key="6">
    <source>
        <dbReference type="Proteomes" id="UP001431783"/>
    </source>
</evidence>
<evidence type="ECO:0000256" key="1">
    <source>
        <dbReference type="ARBA" id="ARBA00009271"/>
    </source>
</evidence>
<feature type="coiled-coil region" evidence="3">
    <location>
        <begin position="30"/>
        <end position="78"/>
    </location>
</feature>
<dbReference type="InterPro" id="IPR045160">
    <property type="entry name" value="ATG16"/>
</dbReference>